<evidence type="ECO:0000313" key="1">
    <source>
        <dbReference type="EMBL" id="PIS22672.1"/>
    </source>
</evidence>
<feature type="non-terminal residue" evidence="1">
    <location>
        <position position="79"/>
    </location>
</feature>
<dbReference type="EMBL" id="PEYU01000012">
    <property type="protein sequence ID" value="PIS22672.1"/>
    <property type="molecule type" value="Genomic_DNA"/>
</dbReference>
<dbReference type="Proteomes" id="UP000231252">
    <property type="component" value="Unassembled WGS sequence"/>
</dbReference>
<evidence type="ECO:0000313" key="2">
    <source>
        <dbReference type="Proteomes" id="UP000231252"/>
    </source>
</evidence>
<reference evidence="2" key="1">
    <citation type="submission" date="2017-09" db="EMBL/GenBank/DDBJ databases">
        <title>Depth-based differentiation of microbial function through sediment-hosted aquifers and enrichment of novel symbionts in the deep terrestrial subsurface.</title>
        <authorList>
            <person name="Probst A.J."/>
            <person name="Ladd B."/>
            <person name="Jarett J.K."/>
            <person name="Geller-Mcgrath D.E."/>
            <person name="Sieber C.M.K."/>
            <person name="Emerson J.B."/>
            <person name="Anantharaman K."/>
            <person name="Thomas B.C."/>
            <person name="Malmstrom R."/>
            <person name="Stieglmeier M."/>
            <person name="Klingl A."/>
            <person name="Woyke T."/>
            <person name="Ryan C.M."/>
            <person name="Banfield J.F."/>
        </authorList>
    </citation>
    <scope>NUCLEOTIDE SEQUENCE [LARGE SCALE GENOMIC DNA]</scope>
</reference>
<comment type="caution">
    <text evidence="1">The sequence shown here is derived from an EMBL/GenBank/DDBJ whole genome shotgun (WGS) entry which is preliminary data.</text>
</comment>
<dbReference type="AlphaFoldDB" id="A0A2H0XCQ2"/>
<proteinExistence type="predicted"/>
<organism evidence="1 2">
    <name type="scientific">candidate division WWE3 bacterium CG08_land_8_20_14_0_20_41_10</name>
    <dbReference type="NCBI Taxonomy" id="1975085"/>
    <lineage>
        <taxon>Bacteria</taxon>
        <taxon>Katanobacteria</taxon>
    </lineage>
</organism>
<accession>A0A2H0XCQ2</accession>
<name>A0A2H0XCQ2_UNCKA</name>
<protein>
    <submittedName>
        <fullName evidence="1">Uncharacterized protein</fullName>
    </submittedName>
</protein>
<sequence>MAIKNIVDREAVSDILIPDSEVLEFVCPKCGKISQNDVIFLCNTCENSELIYKDGIYLCPQCLYPGDNFECMKCESKGV</sequence>
<gene>
    <name evidence="1" type="ORF">COT50_00530</name>
</gene>